<evidence type="ECO:0000313" key="4">
    <source>
        <dbReference type="Proteomes" id="UP000601435"/>
    </source>
</evidence>
<dbReference type="InterPro" id="IPR015894">
    <property type="entry name" value="Guanylate-bd_N"/>
</dbReference>
<gene>
    <name evidence="3" type="primary">Atl3</name>
    <name evidence="3" type="ORF">SNEC2469_LOCUS1347</name>
</gene>
<dbReference type="Gene3D" id="3.40.50.300">
    <property type="entry name" value="P-loop containing nucleotide triphosphate hydrolases"/>
    <property type="match status" value="1"/>
</dbReference>
<evidence type="ECO:0000313" key="3">
    <source>
        <dbReference type="EMBL" id="CAE7196486.1"/>
    </source>
</evidence>
<comment type="caution">
    <text evidence="3">The sequence shown here is derived from an EMBL/GenBank/DDBJ whole genome shotgun (WGS) entry which is preliminary data.</text>
</comment>
<dbReference type="EMBL" id="CAJNJA010005694">
    <property type="protein sequence ID" value="CAE7196486.1"/>
    <property type="molecule type" value="Genomic_DNA"/>
</dbReference>
<dbReference type="GO" id="GO:0005525">
    <property type="term" value="F:GTP binding"/>
    <property type="evidence" value="ECO:0007669"/>
    <property type="project" value="InterPro"/>
</dbReference>
<organism evidence="3 4">
    <name type="scientific">Symbiodinium necroappetens</name>
    <dbReference type="NCBI Taxonomy" id="1628268"/>
    <lineage>
        <taxon>Eukaryota</taxon>
        <taxon>Sar</taxon>
        <taxon>Alveolata</taxon>
        <taxon>Dinophyceae</taxon>
        <taxon>Suessiales</taxon>
        <taxon>Symbiodiniaceae</taxon>
        <taxon>Symbiodinium</taxon>
    </lineage>
</organism>
<reference evidence="3" key="1">
    <citation type="submission" date="2021-02" db="EMBL/GenBank/DDBJ databases">
        <authorList>
            <person name="Dougan E. K."/>
            <person name="Rhodes N."/>
            <person name="Thang M."/>
            <person name="Chan C."/>
        </authorList>
    </citation>
    <scope>NUCLEOTIDE SEQUENCE</scope>
</reference>
<protein>
    <submittedName>
        <fullName evidence="3">Atl3 protein</fullName>
    </submittedName>
</protein>
<proteinExistence type="predicted"/>
<dbReference type="GO" id="GO:0003924">
    <property type="term" value="F:GTPase activity"/>
    <property type="evidence" value="ECO:0007669"/>
    <property type="project" value="InterPro"/>
</dbReference>
<feature type="domain" description="Guanylate-binding protein N-terminal" evidence="2">
    <location>
        <begin position="118"/>
        <end position="165"/>
    </location>
</feature>
<evidence type="ECO:0000256" key="1">
    <source>
        <dbReference type="SAM" id="MobiDB-lite"/>
    </source>
</evidence>
<dbReference type="Proteomes" id="UP000601435">
    <property type="component" value="Unassembled WGS sequence"/>
</dbReference>
<dbReference type="Pfam" id="PF02263">
    <property type="entry name" value="GBP"/>
    <property type="match status" value="1"/>
</dbReference>
<accession>A0A812J8G4</accession>
<dbReference type="AlphaFoldDB" id="A0A812J8G4"/>
<dbReference type="InterPro" id="IPR027417">
    <property type="entry name" value="P-loop_NTPase"/>
</dbReference>
<evidence type="ECO:0000259" key="2">
    <source>
        <dbReference type="Pfam" id="PF02263"/>
    </source>
</evidence>
<name>A0A812J8G4_9DINO</name>
<feature type="compositionally biased region" description="Basic and acidic residues" evidence="1">
    <location>
        <begin position="83"/>
        <end position="97"/>
    </location>
</feature>
<sequence>MHPGCLDTQGHLGAKAPLLEFLGRLVARQEKSLREVLAPFSSWETRSVGCGSQQPPNQHGPCIVSKILSDIGLGEPVSAPADDGWRFGEDDRKKSRPPDWVLEGDPARIHEGSKLDDACAGFAWRPGKDKCTQGIWLWSSPFVFRDQDGRKIAVLLMDTQGAWDDTMTKAQRLGLLLTLH</sequence>
<keyword evidence="4" id="KW-1185">Reference proteome</keyword>
<dbReference type="OrthoDB" id="7788754at2759"/>
<feature type="non-terminal residue" evidence="3">
    <location>
        <position position="1"/>
    </location>
</feature>
<feature type="region of interest" description="Disordered" evidence="1">
    <location>
        <begin position="79"/>
        <end position="98"/>
    </location>
</feature>